<name>I7LBQ7_9LACO</name>
<reference evidence="4 5" key="1">
    <citation type="submission" date="2012-06" db="EMBL/GenBank/DDBJ databases">
        <title>Draft Genome Sequence of Lactobacillus pasteurii CRBIP 24.76T.</title>
        <authorList>
            <person name="Cousin S."/>
            <person name="Bouchier C."/>
            <person name="Loux V."/>
            <person name="Ma L."/>
            <person name="Creno S."/>
            <person name="Bizet C."/>
            <person name="Clermont D."/>
        </authorList>
    </citation>
    <scope>NUCLEOTIDE SEQUENCE [LARGE SCALE GENOMIC DNA]</scope>
    <source>
        <strain evidence="5">CRBIP 24.76T</strain>
    </source>
</reference>
<dbReference type="OrthoDB" id="9764467at2"/>
<feature type="coiled-coil region" evidence="1">
    <location>
        <begin position="602"/>
        <end position="636"/>
    </location>
</feature>
<accession>I7LBQ7</accession>
<evidence type="ECO:0000256" key="1">
    <source>
        <dbReference type="SAM" id="Coils"/>
    </source>
</evidence>
<keyword evidence="2" id="KW-0472">Membrane</keyword>
<dbReference type="PANTHER" id="PTHR41259">
    <property type="entry name" value="DOUBLE-STRAND BREAK REPAIR RAD50 ATPASE, PUTATIVE-RELATED"/>
    <property type="match status" value="1"/>
</dbReference>
<dbReference type="EMBL" id="CAKD01000023">
    <property type="protein sequence ID" value="CCI85816.1"/>
    <property type="molecule type" value="Genomic_DNA"/>
</dbReference>
<sequence>MRLKKIKIVNFGKFSNQTFDLADKNIDIFFGENEAGKSTLVAFIKQVLFGFYLKNIASSFFENYIPLANVSPMGGSLIFEDEAGNTFELERLYAKGNKSKKGNLTVKKNDERVPVETFFDQIQNINGNFYADSFIFNQETMRQILGLSQADLLERIYFLGMPQSNRLLELRDLFDKQAKDQFKKTGKKPIVNQLLAKVDEDQATLADKQVEFTNYQENQTKLVEQQNQLKQLRTKATSLQQQIEDLTKLEQQLENYRQLKELKKQEQVIAFDHENYQKGQNLEAEIKSLELNQAASQQDLKQIDLLDVEFVNSAKSYVQKRPELLHWQSQRHFLEQKDKQLEQNLQGQLNFNPALEKMANYTQADFEQMKQDLPEVIPASNNKNGQMLLYGSIALAVVLGILLKLVGLGIGLVLIAAAFIYWKNQQLAIDKQQKLQAQKLANFKSKYGIEVADLDLGQLQLQVSQYQAKLQERVDNQAELDLIDQNVDHFAGDLAILLDQQLSSDIEALLAILDSLAKKLAENQYQQERQESLNNTMKITAQKLKELKLQLDVIFAHDQVASFEDYKARYQAYLDQTALKAKISALSEVLADDLDKLDTYQEADLKAEVEKLEAEKRQLEEEINLAQTAVAQIEVKQENIANSKDIFLSKQNLANSQSELAQASQEYLANLLAARLIDRALELASNERFPKMLQSAKEYFKILTGERYLDILFKNKLEVVRCDGKKVKVEFLSRATAEQLYFAVKLAFIEQIADKINLPILIDDSFVNFDDRRIGYIEKLLKKISKHNQVLIFTAQRKLTRQLDLETVILMKGSTNV</sequence>
<evidence type="ECO:0000259" key="3">
    <source>
        <dbReference type="Pfam" id="PF13514"/>
    </source>
</evidence>
<dbReference type="InterPro" id="IPR027417">
    <property type="entry name" value="P-loop_NTPase"/>
</dbReference>
<dbReference type="PATRIC" id="fig|1423790.3.peg.20"/>
<feature type="domain" description="YhaN AAA" evidence="3">
    <location>
        <begin position="1"/>
        <end position="212"/>
    </location>
</feature>
<feature type="transmembrane region" description="Helical" evidence="2">
    <location>
        <begin position="393"/>
        <end position="422"/>
    </location>
</feature>
<dbReference type="Pfam" id="PF13514">
    <property type="entry name" value="AAA_27"/>
    <property type="match status" value="1"/>
</dbReference>
<evidence type="ECO:0000256" key="2">
    <source>
        <dbReference type="SAM" id="Phobius"/>
    </source>
</evidence>
<gene>
    <name evidence="4" type="ORF">BN53_06930</name>
</gene>
<dbReference type="Gene3D" id="3.40.50.300">
    <property type="entry name" value="P-loop containing nucleotide triphosphate hydrolases"/>
    <property type="match status" value="2"/>
</dbReference>
<dbReference type="SUPFAM" id="SSF52540">
    <property type="entry name" value="P-loop containing nucleoside triphosphate hydrolases"/>
    <property type="match status" value="1"/>
</dbReference>
<dbReference type="STRING" id="1423790.BN53_06930"/>
<dbReference type="Proteomes" id="UP000009311">
    <property type="component" value="Unassembled WGS sequence"/>
</dbReference>
<dbReference type="eggNOG" id="COG4717">
    <property type="taxonomic scope" value="Bacteria"/>
</dbReference>
<comment type="caution">
    <text evidence="4">The sequence shown here is derived from an EMBL/GenBank/DDBJ whole genome shotgun (WGS) entry which is preliminary data.</text>
</comment>
<dbReference type="AlphaFoldDB" id="I7LBQ7"/>
<feature type="coiled-coil region" evidence="1">
    <location>
        <begin position="215"/>
        <end position="299"/>
    </location>
</feature>
<dbReference type="RefSeq" id="WP_009560381.1">
    <property type="nucleotide sequence ID" value="NZ_AYZN01000001.1"/>
</dbReference>
<protein>
    <recommendedName>
        <fullName evidence="3">YhaN AAA domain-containing protein</fullName>
    </recommendedName>
</protein>
<keyword evidence="1" id="KW-0175">Coiled coil</keyword>
<evidence type="ECO:0000313" key="4">
    <source>
        <dbReference type="EMBL" id="CCI85816.1"/>
    </source>
</evidence>
<proteinExistence type="predicted"/>
<keyword evidence="5" id="KW-1185">Reference proteome</keyword>
<organism evidence="4 5">
    <name type="scientific">Lactobacillus pasteurii DSM 23907 = CRBIP 24.76</name>
    <dbReference type="NCBI Taxonomy" id="1423790"/>
    <lineage>
        <taxon>Bacteria</taxon>
        <taxon>Bacillati</taxon>
        <taxon>Bacillota</taxon>
        <taxon>Bacilli</taxon>
        <taxon>Lactobacillales</taxon>
        <taxon>Lactobacillaceae</taxon>
        <taxon>Lactobacillus</taxon>
    </lineage>
</organism>
<dbReference type="PANTHER" id="PTHR41259:SF1">
    <property type="entry name" value="DOUBLE-STRAND BREAK REPAIR RAD50 ATPASE, PUTATIVE-RELATED"/>
    <property type="match status" value="1"/>
</dbReference>
<keyword evidence="2" id="KW-1133">Transmembrane helix</keyword>
<evidence type="ECO:0000313" key="5">
    <source>
        <dbReference type="Proteomes" id="UP000009311"/>
    </source>
</evidence>
<keyword evidence="2" id="KW-0812">Transmembrane</keyword>
<dbReference type="InterPro" id="IPR038734">
    <property type="entry name" value="YhaN_AAA"/>
</dbReference>